<evidence type="ECO:0000313" key="2">
    <source>
        <dbReference type="Proteomes" id="UP001642482"/>
    </source>
</evidence>
<sequence length="143" mass="15827">MPSEKVFQCDDAILNPAVKAHIASLYTAVDSKAISAWVGHFTEDAIFKKGATNVQGRGPLEALMHKSWSTLAARDHVVYAVFPFSGPNKTEEVMLHGQSYNTYLDGTTGTFTWAARMHFTYQPDDSVLIDRYTIIVDTEPATL</sequence>
<dbReference type="EMBL" id="CAWUHD010000010">
    <property type="protein sequence ID" value="CAK7212795.1"/>
    <property type="molecule type" value="Genomic_DNA"/>
</dbReference>
<dbReference type="Gene3D" id="3.10.450.50">
    <property type="match status" value="1"/>
</dbReference>
<dbReference type="Proteomes" id="UP001642482">
    <property type="component" value="Unassembled WGS sequence"/>
</dbReference>
<keyword evidence="2" id="KW-1185">Reference proteome</keyword>
<proteinExistence type="predicted"/>
<name>A0ABP0B046_9PEZI</name>
<accession>A0ABP0B046</accession>
<comment type="caution">
    <text evidence="1">The sequence shown here is derived from an EMBL/GenBank/DDBJ whole genome shotgun (WGS) entry which is preliminary data.</text>
</comment>
<organism evidence="1 2">
    <name type="scientific">Sporothrix eucalyptigena</name>
    <dbReference type="NCBI Taxonomy" id="1812306"/>
    <lineage>
        <taxon>Eukaryota</taxon>
        <taxon>Fungi</taxon>
        <taxon>Dikarya</taxon>
        <taxon>Ascomycota</taxon>
        <taxon>Pezizomycotina</taxon>
        <taxon>Sordariomycetes</taxon>
        <taxon>Sordariomycetidae</taxon>
        <taxon>Ophiostomatales</taxon>
        <taxon>Ophiostomataceae</taxon>
        <taxon>Sporothrix</taxon>
    </lineage>
</organism>
<dbReference type="SUPFAM" id="SSF54427">
    <property type="entry name" value="NTF2-like"/>
    <property type="match status" value="1"/>
</dbReference>
<dbReference type="InterPro" id="IPR032710">
    <property type="entry name" value="NTF2-like_dom_sf"/>
</dbReference>
<evidence type="ECO:0008006" key="3">
    <source>
        <dbReference type="Google" id="ProtNLM"/>
    </source>
</evidence>
<reference evidence="1 2" key="1">
    <citation type="submission" date="2024-01" db="EMBL/GenBank/DDBJ databases">
        <authorList>
            <person name="Allen C."/>
            <person name="Tagirdzhanova G."/>
        </authorList>
    </citation>
    <scope>NUCLEOTIDE SEQUENCE [LARGE SCALE GENOMIC DNA]</scope>
</reference>
<evidence type="ECO:0000313" key="1">
    <source>
        <dbReference type="EMBL" id="CAK7212795.1"/>
    </source>
</evidence>
<gene>
    <name evidence="1" type="ORF">SEUCBS140593_001627</name>
</gene>
<protein>
    <recommendedName>
        <fullName evidence="3">SnoaL-like domain-containing protein</fullName>
    </recommendedName>
</protein>